<proteinExistence type="predicted"/>
<evidence type="ECO:0000313" key="3">
    <source>
        <dbReference type="RefSeq" id="XP_033532512.1"/>
    </source>
</evidence>
<dbReference type="PANTHER" id="PTHR38119">
    <property type="entry name" value="BTB DOMAIN-CONTAINING PROTEIN-RELATED"/>
    <property type="match status" value="1"/>
</dbReference>
<evidence type="ECO:0000313" key="2">
    <source>
        <dbReference type="Proteomes" id="UP000504638"/>
    </source>
</evidence>
<dbReference type="EMBL" id="ML975164">
    <property type="protein sequence ID" value="KAF1810881.1"/>
    <property type="molecule type" value="Genomic_DNA"/>
</dbReference>
<accession>A0A6G1FYV1</accession>
<dbReference type="GeneID" id="54423868"/>
<dbReference type="AlphaFoldDB" id="A0A6G1FYV1"/>
<dbReference type="Proteomes" id="UP000504638">
    <property type="component" value="Unplaced"/>
</dbReference>
<name>A0A6G1FYV1_9PEZI</name>
<keyword evidence="2" id="KW-1185">Reference proteome</keyword>
<gene>
    <name evidence="1 3" type="ORF">P152DRAFT_86880</name>
</gene>
<reference evidence="3" key="2">
    <citation type="submission" date="2020-04" db="EMBL/GenBank/DDBJ databases">
        <authorList>
            <consortium name="NCBI Genome Project"/>
        </authorList>
    </citation>
    <scope>NUCLEOTIDE SEQUENCE</scope>
    <source>
        <strain evidence="3">CBS 781.70</strain>
    </source>
</reference>
<organism evidence="1">
    <name type="scientific">Eremomyces bilateralis CBS 781.70</name>
    <dbReference type="NCBI Taxonomy" id="1392243"/>
    <lineage>
        <taxon>Eukaryota</taxon>
        <taxon>Fungi</taxon>
        <taxon>Dikarya</taxon>
        <taxon>Ascomycota</taxon>
        <taxon>Pezizomycotina</taxon>
        <taxon>Dothideomycetes</taxon>
        <taxon>Dothideomycetes incertae sedis</taxon>
        <taxon>Eremomycetales</taxon>
        <taxon>Eremomycetaceae</taxon>
        <taxon>Eremomyces</taxon>
    </lineage>
</organism>
<evidence type="ECO:0000313" key="1">
    <source>
        <dbReference type="EMBL" id="KAF1810881.1"/>
    </source>
</evidence>
<dbReference type="RefSeq" id="XP_033532512.1">
    <property type="nucleotide sequence ID" value="XM_033683298.1"/>
</dbReference>
<protein>
    <submittedName>
        <fullName evidence="1 3">Uncharacterized protein</fullName>
    </submittedName>
</protein>
<reference evidence="1 3" key="1">
    <citation type="submission" date="2020-01" db="EMBL/GenBank/DDBJ databases">
        <authorList>
            <consortium name="DOE Joint Genome Institute"/>
            <person name="Haridas S."/>
            <person name="Albert R."/>
            <person name="Binder M."/>
            <person name="Bloem J."/>
            <person name="Labutti K."/>
            <person name="Salamov A."/>
            <person name="Andreopoulos B."/>
            <person name="Baker S.E."/>
            <person name="Barry K."/>
            <person name="Bills G."/>
            <person name="Bluhm B.H."/>
            <person name="Cannon C."/>
            <person name="Castanera R."/>
            <person name="Culley D.E."/>
            <person name="Daum C."/>
            <person name="Ezra D."/>
            <person name="Gonzalez J.B."/>
            <person name="Henrissat B."/>
            <person name="Kuo A."/>
            <person name="Liang C."/>
            <person name="Lipzen A."/>
            <person name="Lutzoni F."/>
            <person name="Magnuson J."/>
            <person name="Mondo S."/>
            <person name="Nolan M."/>
            <person name="Ohm R."/>
            <person name="Pangilinan J."/>
            <person name="Park H.-J."/>
            <person name="Ramirez L."/>
            <person name="Alfaro M."/>
            <person name="Sun H."/>
            <person name="Tritt A."/>
            <person name="Yoshinaga Y."/>
            <person name="Zwiers L.-H."/>
            <person name="Turgeon B.G."/>
            <person name="Goodwin S.B."/>
            <person name="Spatafora J.W."/>
            <person name="Crous P.W."/>
            <person name="Grigoriev I.V."/>
        </authorList>
    </citation>
    <scope>NUCLEOTIDE SEQUENCE</scope>
    <source>
        <strain evidence="1 3">CBS 781.70</strain>
    </source>
</reference>
<reference evidence="3" key="3">
    <citation type="submission" date="2025-04" db="UniProtKB">
        <authorList>
            <consortium name="RefSeq"/>
        </authorList>
    </citation>
    <scope>IDENTIFICATION</scope>
    <source>
        <strain evidence="3">CBS 781.70</strain>
    </source>
</reference>
<dbReference type="PANTHER" id="PTHR38119:SF2">
    <property type="entry name" value="TRANSCRIPTION FACTOR DOMAIN-CONTAINING PROTEIN"/>
    <property type="match status" value="1"/>
</dbReference>
<dbReference type="OrthoDB" id="2129688at2759"/>
<sequence length="363" mass="41488">MAKETSDGNKTESYLQNSYRAVFRAMYDQTDSNIFEYSCFDYLKFHLFGDQGIFAVALQLGCPRILKYAVEEALKGENEQKWAREAAKDPVNWLRLGLQLYSISITKEAILHLAGRIAQLHALPPNAFPEPVLRTVFSICDYLQSYRAEVEADVQNYVRKTLLPPRVNSGFVVKYNKNDLADIGFDLIAFSVFEEWWRLTKVRMARLARVAWHAAIGDEKVVVDGAILRMMMNDEPDGGFQFYHRLKSNPEENLLPRDQVERLTRRYHVTPKAVGIIYHKLENLKAGVLDLFGAILKNSSILNKVEAAMDKSDPLEGKDSVVSPYLHFTCIDLADERVRVILEQCEGFSWDESILENEEGVHS</sequence>